<proteinExistence type="predicted"/>
<reference evidence="1 2" key="1">
    <citation type="submission" date="2009-01" db="EMBL/GenBank/DDBJ databases">
        <authorList>
            <person name="Fulton L."/>
            <person name="Clifton S."/>
            <person name="Fulton B."/>
            <person name="Xu J."/>
            <person name="Minx P."/>
            <person name="Pepin K.H."/>
            <person name="Johnson M."/>
            <person name="Bhonagiri V."/>
            <person name="Nash W.E."/>
            <person name="Mardis E.R."/>
            <person name="Wilson R.K."/>
        </authorList>
    </citation>
    <scope>NUCLEOTIDE SEQUENCE [LARGE SCALE GENOMIC DNA]</scope>
    <source>
        <strain evidence="1 2">DSM 3353</strain>
    </source>
</reference>
<dbReference type="Proteomes" id="UP000003174">
    <property type="component" value="Unassembled WGS sequence"/>
</dbReference>
<protein>
    <submittedName>
        <fullName evidence="1">Uncharacterized protein</fullName>
    </submittedName>
</protein>
<sequence length="40" mass="4765">MSHPDQIKDIASIYSLSLLHYYLSLIIKENRIKHKHIFTP</sequence>
<comment type="caution">
    <text evidence="1">The sequence shown here is derived from an EMBL/GenBank/DDBJ whole genome shotgun (WGS) entry which is preliminary data.</text>
</comment>
<name>C0EUX2_9FIRM</name>
<reference evidence="1 2" key="2">
    <citation type="submission" date="2009-02" db="EMBL/GenBank/DDBJ databases">
        <title>Draft genome sequence of Eubacterium hallii (DSM 3353).</title>
        <authorList>
            <person name="Sudarsanam P."/>
            <person name="Ley R."/>
            <person name="Guruge J."/>
            <person name="Turnbaugh P.J."/>
            <person name="Mahowald M."/>
            <person name="Liep D."/>
            <person name="Gordon J."/>
        </authorList>
    </citation>
    <scope>NUCLEOTIDE SEQUENCE [LARGE SCALE GENOMIC DNA]</scope>
    <source>
        <strain evidence="1 2">DSM 3353</strain>
    </source>
</reference>
<dbReference type="AlphaFoldDB" id="C0EUX2"/>
<evidence type="ECO:0000313" key="2">
    <source>
        <dbReference type="Proteomes" id="UP000003174"/>
    </source>
</evidence>
<evidence type="ECO:0000313" key="1">
    <source>
        <dbReference type="EMBL" id="EEG36929.1"/>
    </source>
</evidence>
<organism evidence="1 2">
    <name type="scientific">Anaerobutyricum hallii DSM 3353</name>
    <dbReference type="NCBI Taxonomy" id="411469"/>
    <lineage>
        <taxon>Bacteria</taxon>
        <taxon>Bacillati</taxon>
        <taxon>Bacillota</taxon>
        <taxon>Clostridia</taxon>
        <taxon>Lachnospirales</taxon>
        <taxon>Lachnospiraceae</taxon>
        <taxon>Anaerobutyricum</taxon>
    </lineage>
</organism>
<dbReference type="EMBL" id="ACEP01000060">
    <property type="protein sequence ID" value="EEG36929.1"/>
    <property type="molecule type" value="Genomic_DNA"/>
</dbReference>
<accession>C0EUX2</accession>
<gene>
    <name evidence="1" type="ORF">EUBHAL_01211</name>
</gene>